<dbReference type="AlphaFoldDB" id="X1P1A0"/>
<reference evidence="1" key="1">
    <citation type="journal article" date="2014" name="Front. Microbiol.">
        <title>High frequency of phylogenetically diverse reductive dehalogenase-homologous genes in deep subseafloor sedimentary metagenomes.</title>
        <authorList>
            <person name="Kawai M."/>
            <person name="Futagami T."/>
            <person name="Toyoda A."/>
            <person name="Takaki Y."/>
            <person name="Nishi S."/>
            <person name="Hori S."/>
            <person name="Arai W."/>
            <person name="Tsubouchi T."/>
            <person name="Morono Y."/>
            <person name="Uchiyama I."/>
            <person name="Ito T."/>
            <person name="Fujiyama A."/>
            <person name="Inagaki F."/>
            <person name="Takami H."/>
        </authorList>
    </citation>
    <scope>NUCLEOTIDE SEQUENCE</scope>
    <source>
        <strain evidence="1">Expedition CK06-06</strain>
    </source>
</reference>
<proteinExistence type="predicted"/>
<accession>X1P1A0</accession>
<comment type="caution">
    <text evidence="1">The sequence shown here is derived from an EMBL/GenBank/DDBJ whole genome shotgun (WGS) entry which is preliminary data.</text>
</comment>
<name>X1P1A0_9ZZZZ</name>
<sequence length="31" mass="3525">MVYGALAIQEDYPDLAEEIIDRAFQSIPKPM</sequence>
<feature type="non-terminal residue" evidence="1">
    <location>
        <position position="31"/>
    </location>
</feature>
<protein>
    <submittedName>
        <fullName evidence="1">Uncharacterized protein</fullName>
    </submittedName>
</protein>
<dbReference type="EMBL" id="BARV01016239">
    <property type="protein sequence ID" value="GAI24689.1"/>
    <property type="molecule type" value="Genomic_DNA"/>
</dbReference>
<gene>
    <name evidence="1" type="ORF">S06H3_27914</name>
</gene>
<evidence type="ECO:0000313" key="1">
    <source>
        <dbReference type="EMBL" id="GAI24689.1"/>
    </source>
</evidence>
<organism evidence="1">
    <name type="scientific">marine sediment metagenome</name>
    <dbReference type="NCBI Taxonomy" id="412755"/>
    <lineage>
        <taxon>unclassified sequences</taxon>
        <taxon>metagenomes</taxon>
        <taxon>ecological metagenomes</taxon>
    </lineage>
</organism>